<accession>A0A314YGG2</accession>
<dbReference type="SUPFAM" id="SSF52058">
    <property type="entry name" value="L domain-like"/>
    <property type="match status" value="1"/>
</dbReference>
<organism evidence="4 5">
    <name type="scientific">Prunus yedoensis var. nudiflora</name>
    <dbReference type="NCBI Taxonomy" id="2094558"/>
    <lineage>
        <taxon>Eukaryota</taxon>
        <taxon>Viridiplantae</taxon>
        <taxon>Streptophyta</taxon>
        <taxon>Embryophyta</taxon>
        <taxon>Tracheophyta</taxon>
        <taxon>Spermatophyta</taxon>
        <taxon>Magnoliopsida</taxon>
        <taxon>eudicotyledons</taxon>
        <taxon>Gunneridae</taxon>
        <taxon>Pentapetalae</taxon>
        <taxon>rosids</taxon>
        <taxon>fabids</taxon>
        <taxon>Rosales</taxon>
        <taxon>Rosaceae</taxon>
        <taxon>Amygdaloideae</taxon>
        <taxon>Amygdaleae</taxon>
        <taxon>Prunus</taxon>
    </lineage>
</organism>
<dbReference type="InterPro" id="IPR050647">
    <property type="entry name" value="Plant_LRR-RLKs"/>
</dbReference>
<proteinExistence type="predicted"/>
<dbReference type="Gene3D" id="3.80.10.10">
    <property type="entry name" value="Ribonuclease Inhibitor"/>
    <property type="match status" value="1"/>
</dbReference>
<evidence type="ECO:0000313" key="5">
    <source>
        <dbReference type="Proteomes" id="UP000250321"/>
    </source>
</evidence>
<name>A0A314YGG2_PRUYE</name>
<gene>
    <name evidence="4" type="ORF">Pyn_29313</name>
</gene>
<comment type="caution">
    <text evidence="4">The sequence shown here is derived from an EMBL/GenBank/DDBJ whole genome shotgun (WGS) entry which is preliminary data.</text>
</comment>
<keyword evidence="2" id="KW-0677">Repeat</keyword>
<dbReference type="AlphaFoldDB" id="A0A314YGG2"/>
<evidence type="ECO:0000256" key="3">
    <source>
        <dbReference type="ARBA" id="ARBA00023180"/>
    </source>
</evidence>
<dbReference type="InterPro" id="IPR032675">
    <property type="entry name" value="LRR_dom_sf"/>
</dbReference>
<dbReference type="PANTHER" id="PTHR48056:SF34">
    <property type="entry name" value="LRR RECEPTOR-LIKE SERINE_THREONINE-PROTEIN KINASE ERL1"/>
    <property type="match status" value="1"/>
</dbReference>
<dbReference type="OrthoDB" id="1180172at2759"/>
<keyword evidence="4" id="KW-0418">Kinase</keyword>
<dbReference type="PANTHER" id="PTHR48056">
    <property type="entry name" value="LRR RECEPTOR-LIKE SERINE/THREONINE-PROTEIN KINASE-RELATED"/>
    <property type="match status" value="1"/>
</dbReference>
<dbReference type="Proteomes" id="UP000250321">
    <property type="component" value="Unassembled WGS sequence"/>
</dbReference>
<evidence type="ECO:0000313" key="4">
    <source>
        <dbReference type="EMBL" id="PQQ03344.1"/>
    </source>
</evidence>
<keyword evidence="5" id="KW-1185">Reference proteome</keyword>
<sequence>MAGSIPDEIGDLQNIELLGVRDGNLNGLIPSSIFNMSTIRQLSLGRNQLSGSLSANIGLGIPNLQLLFIKRNDLSGVIPNL</sequence>
<evidence type="ECO:0000256" key="1">
    <source>
        <dbReference type="ARBA" id="ARBA00022614"/>
    </source>
</evidence>
<keyword evidence="1" id="KW-0433">Leucine-rich repeat</keyword>
<keyword evidence="4" id="KW-0675">Receptor</keyword>
<dbReference type="GO" id="GO:0016301">
    <property type="term" value="F:kinase activity"/>
    <property type="evidence" value="ECO:0007669"/>
    <property type="project" value="UniProtKB-KW"/>
</dbReference>
<dbReference type="GO" id="GO:0033612">
    <property type="term" value="F:receptor serine/threonine kinase binding"/>
    <property type="evidence" value="ECO:0007669"/>
    <property type="project" value="TreeGrafter"/>
</dbReference>
<dbReference type="STRING" id="2094558.A0A314YGG2"/>
<reference evidence="4 5" key="1">
    <citation type="submission" date="2018-02" db="EMBL/GenBank/DDBJ databases">
        <title>Draft genome of wild Prunus yedoensis var. nudiflora.</title>
        <authorList>
            <person name="Baek S."/>
            <person name="Kim J.-H."/>
            <person name="Choi K."/>
            <person name="Kim G.-B."/>
            <person name="Cho A."/>
            <person name="Jang H."/>
            <person name="Shin C.-H."/>
            <person name="Yu H.-J."/>
            <person name="Mun J.-H."/>
        </authorList>
    </citation>
    <scope>NUCLEOTIDE SEQUENCE [LARGE SCALE GENOMIC DNA]</scope>
    <source>
        <strain evidence="5">cv. Jeju island</strain>
        <tissue evidence="4">Leaf</tissue>
    </source>
</reference>
<evidence type="ECO:0000256" key="2">
    <source>
        <dbReference type="ARBA" id="ARBA00022737"/>
    </source>
</evidence>
<keyword evidence="4" id="KW-0808">Transferase</keyword>
<keyword evidence="3" id="KW-0325">Glycoprotein</keyword>
<dbReference type="EMBL" id="PJQY01001354">
    <property type="protein sequence ID" value="PQQ03344.1"/>
    <property type="molecule type" value="Genomic_DNA"/>
</dbReference>
<protein>
    <submittedName>
        <fullName evidence="4">Putative LRR receptor-like serine/threonine-protein kinase</fullName>
    </submittedName>
</protein>